<dbReference type="AlphaFoldDB" id="A0A813E456"/>
<comment type="caution">
    <text evidence="2">The sequence shown here is derived from an EMBL/GenBank/DDBJ whole genome shotgun (WGS) entry which is preliminary data.</text>
</comment>
<dbReference type="GO" id="GO:0032259">
    <property type="term" value="P:methylation"/>
    <property type="evidence" value="ECO:0007669"/>
    <property type="project" value="UniProtKB-KW"/>
</dbReference>
<gene>
    <name evidence="2" type="ORF">PGLA1383_LOCUS13721</name>
</gene>
<dbReference type="PANTHER" id="PTHR12787:SF0">
    <property type="entry name" value="RIBOSOMAL RNA-PROCESSING PROTEIN 8"/>
    <property type="match status" value="1"/>
</dbReference>
<dbReference type="EMBL" id="CAJNNV010007667">
    <property type="protein sequence ID" value="CAE8595206.1"/>
    <property type="molecule type" value="Genomic_DNA"/>
</dbReference>
<dbReference type="OrthoDB" id="447545at2759"/>
<dbReference type="Gene3D" id="3.40.50.150">
    <property type="entry name" value="Vaccinia Virus protein VP39"/>
    <property type="match status" value="1"/>
</dbReference>
<sequence length="415" mass="44849">MQSGPLACQPLLQHVFAATTVPELQRPIWATAAGGRNNSNKKLALLRRIVTSVRPSSCAGGPGRGGSVAVIGLIVGVLGCCRRRGGARLPVARLVVGCHAQGLKDKKAEALLPNSQEALLALRRRRQSLSRSEPGDPSWIADGLKREAEIAEASLQAGGSSASKSLGGQRPRSLPSCVATWHAWFKSMKSGAFFESVSKEPHLLPAYTEAARLEGMAGPEDDLIKDVARFLKDEVLKVRKHSCSVADLGCGEAALAEEIWALPWPENQRPEVTSVDAAELATGVLVHDIGALPGDWSERFDVVVLCRALWGTDYPKQLQEARRILKPTSGQLLLVEPFRRWWGRDKERPNENGLLSAVQKAGFSLEQELCANTEALPDIINAALPDIINAEGVSQPHRMEGIFQFVVARPEPSSN</sequence>
<accession>A0A813E456</accession>
<evidence type="ECO:0000313" key="2">
    <source>
        <dbReference type="EMBL" id="CAE8595206.1"/>
    </source>
</evidence>
<dbReference type="GO" id="GO:0005730">
    <property type="term" value="C:nucleolus"/>
    <property type="evidence" value="ECO:0007669"/>
    <property type="project" value="UniProtKB-SubCell"/>
</dbReference>
<dbReference type="InterPro" id="IPR007823">
    <property type="entry name" value="RRP8"/>
</dbReference>
<keyword evidence="3" id="KW-1185">Reference proteome</keyword>
<keyword evidence="1" id="KW-0949">S-adenosyl-L-methionine</keyword>
<dbReference type="CDD" id="cd02440">
    <property type="entry name" value="AdoMet_MTases"/>
    <property type="match status" value="1"/>
</dbReference>
<evidence type="ECO:0000256" key="1">
    <source>
        <dbReference type="RuleBase" id="RU365074"/>
    </source>
</evidence>
<keyword evidence="1" id="KW-0489">Methyltransferase</keyword>
<proteinExistence type="inferred from homology"/>
<dbReference type="PANTHER" id="PTHR12787">
    <property type="entry name" value="RIBOSOMAL RNA-PROCESSING PROTEIN 8"/>
    <property type="match status" value="1"/>
</dbReference>
<keyword evidence="1" id="KW-0539">Nucleus</keyword>
<comment type="subcellular location">
    <subcellularLocation>
        <location evidence="1">Nucleus</location>
        <location evidence="1">Nucleolus</location>
    </subcellularLocation>
</comment>
<keyword evidence="1" id="KW-0808">Transferase</keyword>
<dbReference type="InterPro" id="IPR029063">
    <property type="entry name" value="SAM-dependent_MTases_sf"/>
</dbReference>
<dbReference type="EC" id="2.1.1.-" evidence="1"/>
<dbReference type="GO" id="GO:0008168">
    <property type="term" value="F:methyltransferase activity"/>
    <property type="evidence" value="ECO:0007669"/>
    <property type="project" value="UniProtKB-KW"/>
</dbReference>
<evidence type="ECO:0000313" key="3">
    <source>
        <dbReference type="Proteomes" id="UP000654075"/>
    </source>
</evidence>
<keyword evidence="1" id="KW-0698">rRNA processing</keyword>
<reference evidence="2" key="1">
    <citation type="submission" date="2021-02" db="EMBL/GenBank/DDBJ databases">
        <authorList>
            <person name="Dougan E. K."/>
            <person name="Rhodes N."/>
            <person name="Thang M."/>
            <person name="Chan C."/>
        </authorList>
    </citation>
    <scope>NUCLEOTIDE SEQUENCE</scope>
</reference>
<dbReference type="Proteomes" id="UP000654075">
    <property type="component" value="Unassembled WGS sequence"/>
</dbReference>
<comment type="similarity">
    <text evidence="1">Belongs to the methyltransferase superfamily. RRP8 family.</text>
</comment>
<dbReference type="Pfam" id="PF05148">
    <property type="entry name" value="Methyltransf_8"/>
    <property type="match status" value="1"/>
</dbReference>
<name>A0A813E456_POLGL</name>
<organism evidence="2 3">
    <name type="scientific">Polarella glacialis</name>
    <name type="common">Dinoflagellate</name>
    <dbReference type="NCBI Taxonomy" id="89957"/>
    <lineage>
        <taxon>Eukaryota</taxon>
        <taxon>Sar</taxon>
        <taxon>Alveolata</taxon>
        <taxon>Dinophyceae</taxon>
        <taxon>Suessiales</taxon>
        <taxon>Suessiaceae</taxon>
        <taxon>Polarella</taxon>
    </lineage>
</organism>
<comment type="function">
    <text evidence="1">Probable methyltransferase required to silence rDNA.</text>
</comment>
<protein>
    <recommendedName>
        <fullName evidence="1">Ribosomal RNA-processing protein 8</fullName>
        <ecNumber evidence="1">2.1.1.-</ecNumber>
    </recommendedName>
</protein>
<dbReference type="GO" id="GO:0006364">
    <property type="term" value="P:rRNA processing"/>
    <property type="evidence" value="ECO:0007669"/>
    <property type="project" value="UniProtKB-UniRule"/>
</dbReference>
<dbReference type="SUPFAM" id="SSF53335">
    <property type="entry name" value="S-adenosyl-L-methionine-dependent methyltransferases"/>
    <property type="match status" value="1"/>
</dbReference>